<reference evidence="5" key="1">
    <citation type="submission" date="2022-10" db="EMBL/GenBank/DDBJ databases">
        <title>The complete genomes of actinobacterial strains from the NBC collection.</title>
        <authorList>
            <person name="Joergensen T.S."/>
            <person name="Alvarez Arevalo M."/>
            <person name="Sterndorff E.B."/>
            <person name="Faurdal D."/>
            <person name="Vuksanovic O."/>
            <person name="Mourched A.-S."/>
            <person name="Charusanti P."/>
            <person name="Shaw S."/>
            <person name="Blin K."/>
            <person name="Weber T."/>
        </authorList>
    </citation>
    <scope>NUCLEOTIDE SEQUENCE</scope>
    <source>
        <strain evidence="5">NBC_00060</strain>
    </source>
</reference>
<accession>A0AAU2GUC5</accession>
<protein>
    <submittedName>
        <fullName evidence="5">Protocatechuate 3,4-dioxygenase subunit alpha</fullName>
        <ecNumber evidence="5">1.13.11.3</ecNumber>
    </submittedName>
</protein>
<comment type="similarity">
    <text evidence="1">Belongs to the intradiol ring-cleavage dioxygenase family.</text>
</comment>
<dbReference type="Gene3D" id="2.60.130.10">
    <property type="entry name" value="Aromatic compound dioxygenase"/>
    <property type="match status" value="1"/>
</dbReference>
<dbReference type="AlphaFoldDB" id="A0AAU2GUC5"/>
<dbReference type="Pfam" id="PF00775">
    <property type="entry name" value="Dioxygenase_C"/>
    <property type="match status" value="1"/>
</dbReference>
<gene>
    <name evidence="5" type="primary">pcaG</name>
    <name evidence="5" type="ORF">OHV25_07320</name>
</gene>
<dbReference type="EC" id="1.13.11.3" evidence="5"/>
<dbReference type="PANTHER" id="PTHR33711">
    <property type="entry name" value="DIOXYGENASE, PUTATIVE (AFU_ORTHOLOGUE AFUA_2G02910)-RELATED"/>
    <property type="match status" value="1"/>
</dbReference>
<keyword evidence="3 5" id="KW-0560">Oxidoreductase</keyword>
<feature type="domain" description="Intradiol ring-cleavage dioxygenases" evidence="4">
    <location>
        <begin position="11"/>
        <end position="104"/>
    </location>
</feature>
<dbReference type="InterPro" id="IPR000627">
    <property type="entry name" value="Intradiol_dOase_C"/>
</dbReference>
<dbReference type="InterPro" id="IPR012786">
    <property type="entry name" value="Protocat_dOase_a"/>
</dbReference>
<dbReference type="SUPFAM" id="SSF49482">
    <property type="entry name" value="Aromatic compound dioxygenase"/>
    <property type="match status" value="1"/>
</dbReference>
<dbReference type="NCBIfam" id="TIGR02423">
    <property type="entry name" value="protocat_alph"/>
    <property type="match status" value="1"/>
</dbReference>
<dbReference type="GO" id="GO:0008199">
    <property type="term" value="F:ferric iron binding"/>
    <property type="evidence" value="ECO:0007669"/>
    <property type="project" value="InterPro"/>
</dbReference>
<keyword evidence="2" id="KW-0223">Dioxygenase</keyword>
<evidence type="ECO:0000259" key="4">
    <source>
        <dbReference type="Pfam" id="PF00775"/>
    </source>
</evidence>
<evidence type="ECO:0000256" key="2">
    <source>
        <dbReference type="ARBA" id="ARBA00022964"/>
    </source>
</evidence>
<dbReference type="EMBL" id="CP108253">
    <property type="protein sequence ID" value="WTU39396.1"/>
    <property type="molecule type" value="Genomic_DNA"/>
</dbReference>
<evidence type="ECO:0000256" key="3">
    <source>
        <dbReference type="ARBA" id="ARBA00023002"/>
    </source>
</evidence>
<evidence type="ECO:0000313" key="5">
    <source>
        <dbReference type="EMBL" id="WTU39396.1"/>
    </source>
</evidence>
<organism evidence="5">
    <name type="scientific">Streptomyces sp. NBC_00060</name>
    <dbReference type="NCBI Taxonomy" id="2975636"/>
    <lineage>
        <taxon>Bacteria</taxon>
        <taxon>Bacillati</taxon>
        <taxon>Actinomycetota</taxon>
        <taxon>Actinomycetes</taxon>
        <taxon>Kitasatosporales</taxon>
        <taxon>Streptomycetaceae</taxon>
        <taxon>Streptomyces</taxon>
    </lineage>
</organism>
<evidence type="ECO:0000256" key="1">
    <source>
        <dbReference type="ARBA" id="ARBA00007825"/>
    </source>
</evidence>
<dbReference type="InterPro" id="IPR015889">
    <property type="entry name" value="Intradiol_dOase_core"/>
</dbReference>
<dbReference type="InterPro" id="IPR050770">
    <property type="entry name" value="Intradiol_RC_Dioxygenase"/>
</dbReference>
<sequence>MRHPTPSQTIGPFYGHALPFAGGEAMAPPGHPDTVTLHGHVYDGEGEPVPDALLEFWQPGPDGSGTGKPGSLGRNGVDFTGFGRVPTDAAGHWTVRTLAPAGVPYLCVAVFARGLLHHLFTRVYLTGAPDALLDSLEPELRRTLVALPDPGARGHRFDIHLQGAKETVFLEFR</sequence>
<name>A0AAU2GUC5_9ACTN</name>
<proteinExistence type="inferred from homology"/>
<dbReference type="GO" id="GO:0018578">
    <property type="term" value="F:protocatechuate 3,4-dioxygenase activity"/>
    <property type="evidence" value="ECO:0007669"/>
    <property type="project" value="UniProtKB-EC"/>
</dbReference>
<dbReference type="PANTHER" id="PTHR33711:SF9">
    <property type="entry name" value="PROTOCATECHUATE 3,4-DIOXYGENASE ALPHA CHAIN"/>
    <property type="match status" value="1"/>
</dbReference>